<proteinExistence type="predicted"/>
<evidence type="ECO:0000313" key="3">
    <source>
        <dbReference type="Proteomes" id="UP000179807"/>
    </source>
</evidence>
<protein>
    <recommendedName>
        <fullName evidence="1">Rad60/SUMO-like domain-containing protein</fullName>
    </recommendedName>
</protein>
<organism evidence="2 3">
    <name type="scientific">Tritrichomonas foetus</name>
    <dbReference type="NCBI Taxonomy" id="1144522"/>
    <lineage>
        <taxon>Eukaryota</taxon>
        <taxon>Metamonada</taxon>
        <taxon>Parabasalia</taxon>
        <taxon>Tritrichomonadida</taxon>
        <taxon>Tritrichomonadidae</taxon>
        <taxon>Tritrichomonas</taxon>
    </lineage>
</organism>
<dbReference type="Pfam" id="PF11976">
    <property type="entry name" value="Rad60-SLD"/>
    <property type="match status" value="1"/>
</dbReference>
<dbReference type="GeneID" id="94838375"/>
<name>A0A1J4K958_9EUKA</name>
<dbReference type="Proteomes" id="UP000179807">
    <property type="component" value="Unassembled WGS sequence"/>
</dbReference>
<comment type="caution">
    <text evidence="2">The sequence shown here is derived from an EMBL/GenBank/DDBJ whole genome shotgun (WGS) entry which is preliminary data.</text>
</comment>
<dbReference type="Gene3D" id="3.10.20.90">
    <property type="entry name" value="Phosphatidylinositol 3-kinase Catalytic Subunit, Chain A, domain 1"/>
    <property type="match status" value="1"/>
</dbReference>
<dbReference type="VEuPathDB" id="TrichDB:TRFO_24292"/>
<dbReference type="InterPro" id="IPR029071">
    <property type="entry name" value="Ubiquitin-like_domsf"/>
</dbReference>
<dbReference type="SUPFAM" id="SSF54236">
    <property type="entry name" value="Ubiquitin-like"/>
    <property type="match status" value="1"/>
</dbReference>
<gene>
    <name evidence="2" type="ORF">TRFO_24292</name>
</gene>
<evidence type="ECO:0000259" key="1">
    <source>
        <dbReference type="Pfam" id="PF11976"/>
    </source>
</evidence>
<evidence type="ECO:0000313" key="2">
    <source>
        <dbReference type="EMBL" id="OHT07474.1"/>
    </source>
</evidence>
<dbReference type="InterPro" id="IPR022617">
    <property type="entry name" value="Rad60/SUMO-like_dom"/>
</dbReference>
<feature type="domain" description="Rad60/SUMO-like" evidence="1">
    <location>
        <begin position="154"/>
        <end position="220"/>
    </location>
</feature>
<dbReference type="InterPro" id="IPR036249">
    <property type="entry name" value="Thioredoxin-like_sf"/>
</dbReference>
<sequence>MSTYIDKAINEAKQTNKYVVVCIERLLGKGLLSNDEIFRAITLNFVPYTTSAGSPGCQNFLEKFTVKDDIQRYFIIDPNSGEIVATNEQQNLTQFELLKWMQDFLDQNTKNEKKGKTHQVGQRFPKPKAKQMKNCNNKEFKLTPQTQFQAVKNINIKFVTPDGAMHTCVVNKDKKISQFLRPKCKELNLNIDKLYFLFDARQFHLDQTVKSIHLQENSVVYANYKYKSKK</sequence>
<dbReference type="SUPFAM" id="SSF52833">
    <property type="entry name" value="Thioredoxin-like"/>
    <property type="match status" value="1"/>
</dbReference>
<dbReference type="AlphaFoldDB" id="A0A1J4K958"/>
<dbReference type="Gene3D" id="3.40.30.10">
    <property type="entry name" value="Glutaredoxin"/>
    <property type="match status" value="1"/>
</dbReference>
<dbReference type="EMBL" id="MLAK01000695">
    <property type="protein sequence ID" value="OHT07474.1"/>
    <property type="molecule type" value="Genomic_DNA"/>
</dbReference>
<dbReference type="RefSeq" id="XP_068360610.1">
    <property type="nucleotide sequence ID" value="XM_068503671.1"/>
</dbReference>
<keyword evidence="3" id="KW-1185">Reference proteome</keyword>
<reference evidence="2" key="1">
    <citation type="submission" date="2016-10" db="EMBL/GenBank/DDBJ databases">
        <authorList>
            <person name="Benchimol M."/>
            <person name="Almeida L.G."/>
            <person name="Vasconcelos A.T."/>
            <person name="Perreira-Neves A."/>
            <person name="Rosa I.A."/>
            <person name="Tasca T."/>
            <person name="Bogo M.R."/>
            <person name="de Souza W."/>
        </authorList>
    </citation>
    <scope>NUCLEOTIDE SEQUENCE [LARGE SCALE GENOMIC DNA]</scope>
    <source>
        <strain evidence="2">K</strain>
    </source>
</reference>
<accession>A0A1J4K958</accession>